<keyword evidence="7" id="KW-1185">Reference proteome</keyword>
<keyword evidence="6" id="KW-0966">Cell projection</keyword>
<evidence type="ECO:0000256" key="2">
    <source>
        <dbReference type="ARBA" id="ARBA00023143"/>
    </source>
</evidence>
<dbReference type="OrthoDB" id="9796789at2"/>
<evidence type="ECO:0000259" key="4">
    <source>
        <dbReference type="Pfam" id="PF00669"/>
    </source>
</evidence>
<dbReference type="InterPro" id="IPR001029">
    <property type="entry name" value="Flagellin_N"/>
</dbReference>
<accession>A0A5C6AI99</accession>
<feature type="domain" description="Flagellin N-terminal" evidence="4">
    <location>
        <begin position="4"/>
        <end position="141"/>
    </location>
</feature>
<dbReference type="InterPro" id="IPR001492">
    <property type="entry name" value="Flagellin"/>
</dbReference>
<dbReference type="Pfam" id="PF00669">
    <property type="entry name" value="Flagellin_N"/>
    <property type="match status" value="1"/>
</dbReference>
<comment type="caution">
    <text evidence="6">The sequence shown here is derived from an EMBL/GenBank/DDBJ whole genome shotgun (WGS) entry which is preliminary data.</text>
</comment>
<dbReference type="InterPro" id="IPR010810">
    <property type="entry name" value="Flagellin_hook_IN_motif"/>
</dbReference>
<evidence type="ECO:0000259" key="5">
    <source>
        <dbReference type="Pfam" id="PF00700"/>
    </source>
</evidence>
<comment type="subcellular location">
    <subcellularLocation>
        <location evidence="3">Secreted</location>
    </subcellularLocation>
    <subcellularLocation>
        <location evidence="3">Bacterial flagellum</location>
    </subcellularLocation>
</comment>
<keyword evidence="6" id="KW-0282">Flagellum</keyword>
<keyword evidence="2 3" id="KW-0975">Bacterial flagellum</keyword>
<dbReference type="EMBL" id="SJPR01000001">
    <property type="protein sequence ID" value="TWT99359.1"/>
    <property type="molecule type" value="Genomic_DNA"/>
</dbReference>
<dbReference type="Pfam" id="PF00700">
    <property type="entry name" value="Flagellin_C"/>
    <property type="match status" value="1"/>
</dbReference>
<dbReference type="PANTHER" id="PTHR42792:SF2">
    <property type="entry name" value="FLAGELLIN"/>
    <property type="match status" value="1"/>
</dbReference>
<dbReference type="PRINTS" id="PR00207">
    <property type="entry name" value="FLAGELLIN"/>
</dbReference>
<dbReference type="GO" id="GO:0009288">
    <property type="term" value="C:bacterial-type flagellum"/>
    <property type="evidence" value="ECO:0007669"/>
    <property type="project" value="UniProtKB-SubCell"/>
</dbReference>
<evidence type="ECO:0000313" key="7">
    <source>
        <dbReference type="Proteomes" id="UP000317421"/>
    </source>
</evidence>
<evidence type="ECO:0000313" key="6">
    <source>
        <dbReference type="EMBL" id="TWT99359.1"/>
    </source>
</evidence>
<keyword evidence="6" id="KW-0969">Cilium</keyword>
<gene>
    <name evidence="6" type="primary">fliC_2</name>
    <name evidence="6" type="ORF">Pla108_02960</name>
</gene>
<dbReference type="Gene3D" id="3.30.70.2120">
    <property type="match status" value="1"/>
</dbReference>
<keyword evidence="3" id="KW-0964">Secreted</keyword>
<name>A0A5C6AI99_9BACT</name>
<feature type="domain" description="Flagellin C-terminal" evidence="5">
    <location>
        <begin position="998"/>
        <end position="1082"/>
    </location>
</feature>
<sequence>MTRINTNVSSLIGRNNLQKANSSLSQSLTRLSTGLRINTGKDDPAGLIASENLRSDITSIKKAITNTDRANQVIATADSALGQVSSLLNDIRGLVTESANAGALSDEQIAANQLQVDSSLEALNRIAQTTTFQGRRLLDGSLDFLTSAGSEFGKLSNLKIDQANLGSTGEVSVDIAVASAAKKASVEVGGIELGVPGVNSTGTISFQDTAVAATGTAQFEVETSAAVAGTGTANVQVETADSIQGIADLNITGQATGTLTFGVTGSEALTITALEGGAAGGDASITVTFVDAATSPGAVNSAVYNGTDTITVTADFASGTLTSQEVATAIAGISAGADFAVSGGSATNLVAGDATGPYTNVATGGGLQGIELTAITDTDADGAEFSTGNGPLVTVTLGVADPSSSADYNATTNTLAVRLTQAAGTATLADVAAAISAGGEFTVDTSGVTNTASTIGSTAAGAAAFSAFATDGVDPTFDTETFDITSVAGGNQDFNLQILSAASASIVDADATDGVVASITGDATTGYTVTVANDANTNLAALAQFVEDQIAEAASVSYSGSGSDVYNPTKSGDALPTPLNVTGSFAAVTQTRSLEISVDPATFGANPNLSFSFVNGPIADAGATKALAVETADGYQVTIDDDGDSGAITFQDIADALETVTGITVTGTVGDLAATYNPSGVSEVDASTGDVALTNGFVDGADVITITADTADAEFDGTVTFATSSSVTAGSIGVTIDSDNNITVTVDDTSTYNIADIATAITNKSGYTASVTTAEGSGTFSAANLSDDTTPTVEDLAGGQAKTGGLLKDAVIQLAGSAGSEVFNLKAGTDIDTLVQQINLISDATGVAAEVAPDGTTLQINSTGYGSSAFVDLQVSQEDAGTFTAAVGSGSRAAGTDVVATVNGIAATGDGNSLSINTATLDLSTSVEADFVGTSSFTITGGGALFQLGPDVVSNQQARLGISSVNTAALGGVSGKLYQLGSGGTADLANDPTTAARIVNEAIDQVTSLRGRLGAFQRTSLETNKNALNDTLSNLTEAESSIRDADFAEETANLTRSQILVQSGTRVLAIANQNPQNVLGLLG</sequence>
<dbReference type="GO" id="GO:0005198">
    <property type="term" value="F:structural molecule activity"/>
    <property type="evidence" value="ECO:0007669"/>
    <property type="project" value="UniProtKB-UniRule"/>
</dbReference>
<dbReference type="RefSeq" id="WP_146441932.1">
    <property type="nucleotide sequence ID" value="NZ_SJPR01000001.1"/>
</dbReference>
<dbReference type="PANTHER" id="PTHR42792">
    <property type="entry name" value="FLAGELLIN"/>
    <property type="match status" value="1"/>
</dbReference>
<protein>
    <recommendedName>
        <fullName evidence="3">Flagellin</fullName>
    </recommendedName>
</protein>
<dbReference type="GO" id="GO:0005576">
    <property type="term" value="C:extracellular region"/>
    <property type="evidence" value="ECO:0007669"/>
    <property type="project" value="UniProtKB-SubCell"/>
</dbReference>
<comment type="similarity">
    <text evidence="1 3">Belongs to the bacterial flagellin family.</text>
</comment>
<dbReference type="SUPFAM" id="SSF64518">
    <property type="entry name" value="Phase 1 flagellin"/>
    <property type="match status" value="2"/>
</dbReference>
<dbReference type="AlphaFoldDB" id="A0A5C6AI99"/>
<proteinExistence type="inferred from homology"/>
<dbReference type="Proteomes" id="UP000317421">
    <property type="component" value="Unassembled WGS sequence"/>
</dbReference>
<evidence type="ECO:0000256" key="3">
    <source>
        <dbReference type="RuleBase" id="RU362073"/>
    </source>
</evidence>
<dbReference type="Gene3D" id="1.20.1330.10">
    <property type="entry name" value="f41 fragment of flagellin, N-terminal domain"/>
    <property type="match status" value="2"/>
</dbReference>
<comment type="function">
    <text evidence="3">Flagellin is the subunit protein which polymerizes to form the filaments of bacterial flagella.</text>
</comment>
<reference evidence="6 7" key="1">
    <citation type="submission" date="2019-02" db="EMBL/GenBank/DDBJ databases">
        <title>Deep-cultivation of Planctomycetes and their phenomic and genomic characterization uncovers novel biology.</title>
        <authorList>
            <person name="Wiegand S."/>
            <person name="Jogler M."/>
            <person name="Boedeker C."/>
            <person name="Pinto D."/>
            <person name="Vollmers J."/>
            <person name="Rivas-Marin E."/>
            <person name="Kohn T."/>
            <person name="Peeters S.H."/>
            <person name="Heuer A."/>
            <person name="Rast P."/>
            <person name="Oberbeckmann S."/>
            <person name="Bunk B."/>
            <person name="Jeske O."/>
            <person name="Meyerdierks A."/>
            <person name="Storesund J.E."/>
            <person name="Kallscheuer N."/>
            <person name="Luecker S."/>
            <person name="Lage O.M."/>
            <person name="Pohl T."/>
            <person name="Merkel B.J."/>
            <person name="Hornburger P."/>
            <person name="Mueller R.-W."/>
            <person name="Bruemmer F."/>
            <person name="Labrenz M."/>
            <person name="Spormann A.M."/>
            <person name="Op Den Camp H."/>
            <person name="Overmann J."/>
            <person name="Amann R."/>
            <person name="Jetten M.S.M."/>
            <person name="Mascher T."/>
            <person name="Medema M.H."/>
            <person name="Devos D.P."/>
            <person name="Kaster A.-K."/>
            <person name="Ovreas L."/>
            <person name="Rohde M."/>
            <person name="Galperin M.Y."/>
            <person name="Jogler C."/>
        </authorList>
    </citation>
    <scope>NUCLEOTIDE SEQUENCE [LARGE SCALE GENOMIC DNA]</scope>
    <source>
        <strain evidence="6 7">Pla108</strain>
    </source>
</reference>
<dbReference type="InterPro" id="IPR046358">
    <property type="entry name" value="Flagellin_C"/>
</dbReference>
<dbReference type="Pfam" id="PF07196">
    <property type="entry name" value="Flagellin_IN"/>
    <property type="match status" value="1"/>
</dbReference>
<organism evidence="6 7">
    <name type="scientific">Botrimarina colliarenosi</name>
    <dbReference type="NCBI Taxonomy" id="2528001"/>
    <lineage>
        <taxon>Bacteria</taxon>
        <taxon>Pseudomonadati</taxon>
        <taxon>Planctomycetota</taxon>
        <taxon>Planctomycetia</taxon>
        <taxon>Pirellulales</taxon>
        <taxon>Lacipirellulaceae</taxon>
        <taxon>Botrimarina</taxon>
    </lineage>
</organism>
<evidence type="ECO:0000256" key="1">
    <source>
        <dbReference type="ARBA" id="ARBA00005709"/>
    </source>
</evidence>